<keyword evidence="2" id="KW-1185">Reference proteome</keyword>
<dbReference type="Proteomes" id="UP001595752">
    <property type="component" value="Unassembled WGS sequence"/>
</dbReference>
<name>A0ABV8B1L5_9BACI</name>
<dbReference type="RefSeq" id="WP_377915399.1">
    <property type="nucleotide sequence ID" value="NZ_JBHRZT010000052.1"/>
</dbReference>
<proteinExistence type="predicted"/>
<accession>A0ABV8B1L5</accession>
<evidence type="ECO:0000313" key="2">
    <source>
        <dbReference type="Proteomes" id="UP001595752"/>
    </source>
</evidence>
<sequence>MTYRETDYLQLLNAYRELWVNRSLKLKTDEGKNYHEKEILYEAIKKDLLDEMTHPRVRQPADRKLQLAKRRIEESNIEDHMKRELISLYDFIYDEVKST</sequence>
<gene>
    <name evidence="1" type="ORF">ACFOU2_12095</name>
</gene>
<dbReference type="EMBL" id="JBHRZT010000052">
    <property type="protein sequence ID" value="MFC3884188.1"/>
    <property type="molecule type" value="Genomic_DNA"/>
</dbReference>
<evidence type="ECO:0000313" key="1">
    <source>
        <dbReference type="EMBL" id="MFC3884188.1"/>
    </source>
</evidence>
<comment type="caution">
    <text evidence="1">The sequence shown here is derived from an EMBL/GenBank/DDBJ whole genome shotgun (WGS) entry which is preliminary data.</text>
</comment>
<protein>
    <submittedName>
        <fullName evidence="1">Uncharacterized protein</fullName>
    </submittedName>
</protein>
<reference evidence="2" key="1">
    <citation type="journal article" date="2019" name="Int. J. Syst. Evol. Microbiol.">
        <title>The Global Catalogue of Microorganisms (GCM) 10K type strain sequencing project: providing services to taxonomists for standard genome sequencing and annotation.</title>
        <authorList>
            <consortium name="The Broad Institute Genomics Platform"/>
            <consortium name="The Broad Institute Genome Sequencing Center for Infectious Disease"/>
            <person name="Wu L."/>
            <person name="Ma J."/>
        </authorList>
    </citation>
    <scope>NUCLEOTIDE SEQUENCE [LARGE SCALE GENOMIC DNA]</scope>
    <source>
        <strain evidence="2">CCUG 61889</strain>
    </source>
</reference>
<organism evidence="1 2">
    <name type="scientific">Bacillus songklensis</name>
    <dbReference type="NCBI Taxonomy" id="1069116"/>
    <lineage>
        <taxon>Bacteria</taxon>
        <taxon>Bacillati</taxon>
        <taxon>Bacillota</taxon>
        <taxon>Bacilli</taxon>
        <taxon>Bacillales</taxon>
        <taxon>Bacillaceae</taxon>
        <taxon>Bacillus</taxon>
    </lineage>
</organism>